<dbReference type="Proteomes" id="UP001597318">
    <property type="component" value="Unassembled WGS sequence"/>
</dbReference>
<evidence type="ECO:0000313" key="1">
    <source>
        <dbReference type="EMBL" id="MFD2212847.1"/>
    </source>
</evidence>
<sequence length="123" mass="13763">MTLPIKPVTSQTLDAMKSRTNVIKPQASFKEVLSELQNPTLKISKHAQERIQQRDIHISDNDWNLIEEKVQEASYKGVTDSLVILQDAALIVSAKNKTVVTAMNIEEAKSQIFTNINGTIIMD</sequence>
<evidence type="ECO:0000313" key="2">
    <source>
        <dbReference type="Proteomes" id="UP001597318"/>
    </source>
</evidence>
<accession>A0ABW5BS84</accession>
<dbReference type="NCBIfam" id="TIGR02530">
    <property type="entry name" value="flg_new"/>
    <property type="match status" value="1"/>
</dbReference>
<organism evidence="1 2">
    <name type="scientific">Metabacillus endolithicus</name>
    <dbReference type="NCBI Taxonomy" id="1535204"/>
    <lineage>
        <taxon>Bacteria</taxon>
        <taxon>Bacillati</taxon>
        <taxon>Bacillota</taxon>
        <taxon>Bacilli</taxon>
        <taxon>Bacillales</taxon>
        <taxon>Bacillaceae</taxon>
        <taxon>Metabacillus</taxon>
    </lineage>
</organism>
<keyword evidence="1" id="KW-0282">Flagellum</keyword>
<comment type="caution">
    <text evidence="1">The sequence shown here is derived from an EMBL/GenBank/DDBJ whole genome shotgun (WGS) entry which is preliminary data.</text>
</comment>
<dbReference type="RefSeq" id="WP_379050177.1">
    <property type="nucleotide sequence ID" value="NZ_CP095550.1"/>
</dbReference>
<gene>
    <name evidence="1" type="ORF">ACFSKK_03865</name>
</gene>
<reference evidence="2" key="1">
    <citation type="journal article" date="2019" name="Int. J. Syst. Evol. Microbiol.">
        <title>The Global Catalogue of Microorganisms (GCM) 10K type strain sequencing project: providing services to taxonomists for standard genome sequencing and annotation.</title>
        <authorList>
            <consortium name="The Broad Institute Genomics Platform"/>
            <consortium name="The Broad Institute Genome Sequencing Center for Infectious Disease"/>
            <person name="Wu L."/>
            <person name="Ma J."/>
        </authorList>
    </citation>
    <scope>NUCLEOTIDE SEQUENCE [LARGE SCALE GENOMIC DNA]</scope>
    <source>
        <strain evidence="2">CGMCC 1.15474</strain>
    </source>
</reference>
<proteinExistence type="predicted"/>
<dbReference type="EMBL" id="JBHUIK010000001">
    <property type="protein sequence ID" value="MFD2212847.1"/>
    <property type="molecule type" value="Genomic_DNA"/>
</dbReference>
<protein>
    <submittedName>
        <fullName evidence="1">TIGR02530 family flagellar biosynthesis protein</fullName>
    </submittedName>
</protein>
<keyword evidence="1" id="KW-0966">Cell projection</keyword>
<keyword evidence="1" id="KW-0969">Cilium</keyword>
<dbReference type="InterPro" id="IPR013367">
    <property type="entry name" value="Flagellar_put"/>
</dbReference>
<name>A0ABW5BS84_9BACI</name>
<dbReference type="Pfam" id="PF12611">
    <property type="entry name" value="Flagellar_put"/>
    <property type="match status" value="1"/>
</dbReference>
<keyword evidence="2" id="KW-1185">Reference proteome</keyword>